<dbReference type="Gene3D" id="2.30.30.60">
    <property type="match status" value="1"/>
</dbReference>
<evidence type="ECO:0000256" key="4">
    <source>
        <dbReference type="ARBA" id="ARBA00022692"/>
    </source>
</evidence>
<feature type="domain" description="Mechanosensitive ion channel MscS C-terminal" evidence="9">
    <location>
        <begin position="279"/>
        <end position="360"/>
    </location>
</feature>
<dbReference type="SUPFAM" id="SSF82689">
    <property type="entry name" value="Mechanosensitive channel protein MscS (YggB), C-terminal domain"/>
    <property type="match status" value="1"/>
</dbReference>
<keyword evidence="4 7" id="KW-0812">Transmembrane</keyword>
<dbReference type="InterPro" id="IPR023408">
    <property type="entry name" value="MscS_beta-dom_sf"/>
</dbReference>
<comment type="similarity">
    <text evidence="2">Belongs to the MscS (TC 1.A.23) family.</text>
</comment>
<evidence type="ECO:0000256" key="2">
    <source>
        <dbReference type="ARBA" id="ARBA00008017"/>
    </source>
</evidence>
<evidence type="ECO:0000313" key="11">
    <source>
        <dbReference type="EMBL" id="SNS75143.1"/>
    </source>
</evidence>
<dbReference type="PANTHER" id="PTHR30566:SF25">
    <property type="entry name" value="INNER MEMBRANE PROTEIN"/>
    <property type="match status" value="1"/>
</dbReference>
<dbReference type="Proteomes" id="UP000198281">
    <property type="component" value="Unassembled WGS sequence"/>
</dbReference>
<dbReference type="InterPro" id="IPR010920">
    <property type="entry name" value="LSM_dom_sf"/>
</dbReference>
<sequence length="394" mass="42661">MPQSNSTATPPAADKTPYADKVERLWTDSYGWVVSHSTQILIGVAIAAVIVLALLGLKRFGIHLCRDRENRGHWAFILGRALARTRLWFMVAVALQLVSAYADAPGFVSGTASFLFTIASVLQVAIWARVLILGLVEHRSVGASAEDAAAIGSAMNIIRLLVTVAVFAIATIVILDNLGVNVTGLVAGLGIGGIAIGLAAQGIFSDLFAALSILFDKPFQRGEGIRFDQTTGTVETIGLKSTRIRSTTGEQIVISNANLLNKELRNFDRLDHRRMIHRFGVTYQTTPEVLEAIPSMIKKIVLAHPKCTFLRCGMAAYGASSLDFELQYDIHSEDFEEVFTTNHRVMIAILKRFNDDGIEFAYPTQTTFTAAPDGTLVMPYAEPAAPKAKATPAA</sequence>
<evidence type="ECO:0000256" key="5">
    <source>
        <dbReference type="ARBA" id="ARBA00022989"/>
    </source>
</evidence>
<evidence type="ECO:0000259" key="9">
    <source>
        <dbReference type="Pfam" id="PF21082"/>
    </source>
</evidence>
<accession>A0A239H2X6</accession>
<feature type="transmembrane region" description="Helical" evidence="7">
    <location>
        <begin position="187"/>
        <end position="215"/>
    </location>
</feature>
<evidence type="ECO:0000256" key="7">
    <source>
        <dbReference type="SAM" id="Phobius"/>
    </source>
</evidence>
<evidence type="ECO:0000259" key="10">
    <source>
        <dbReference type="Pfam" id="PF21088"/>
    </source>
</evidence>
<keyword evidence="5 7" id="KW-1133">Transmembrane helix</keyword>
<feature type="transmembrane region" description="Helical" evidence="7">
    <location>
        <begin position="114"/>
        <end position="136"/>
    </location>
</feature>
<gene>
    <name evidence="11" type="ORF">SAMN06295912_11484</name>
</gene>
<protein>
    <submittedName>
        <fullName evidence="11">Small-conductance mechanosensitive channel</fullName>
    </submittedName>
</protein>
<dbReference type="Pfam" id="PF21088">
    <property type="entry name" value="MS_channel_1st"/>
    <property type="match status" value="1"/>
</dbReference>
<dbReference type="RefSeq" id="WP_089220118.1">
    <property type="nucleotide sequence ID" value="NZ_FZOS01000014.1"/>
</dbReference>
<dbReference type="InterPro" id="IPR011014">
    <property type="entry name" value="MscS_channel_TM-2"/>
</dbReference>
<dbReference type="OrthoDB" id="9809206at2"/>
<keyword evidence="6 7" id="KW-0472">Membrane</keyword>
<comment type="subcellular location">
    <subcellularLocation>
        <location evidence="1">Cell membrane</location>
        <topology evidence="1">Multi-pass membrane protein</topology>
    </subcellularLocation>
</comment>
<evidence type="ECO:0000259" key="8">
    <source>
        <dbReference type="Pfam" id="PF00924"/>
    </source>
</evidence>
<feature type="transmembrane region" description="Helical" evidence="7">
    <location>
        <begin position="157"/>
        <end position="175"/>
    </location>
</feature>
<dbReference type="InterPro" id="IPR049278">
    <property type="entry name" value="MS_channel_C"/>
</dbReference>
<feature type="domain" description="Mechanosensitive ion channel transmembrane helices 2/3" evidence="10">
    <location>
        <begin position="161"/>
        <end position="201"/>
    </location>
</feature>
<dbReference type="InterPro" id="IPR011066">
    <property type="entry name" value="MscS_channel_C_sf"/>
</dbReference>
<dbReference type="SUPFAM" id="SSF82861">
    <property type="entry name" value="Mechanosensitive channel protein MscS (YggB), transmembrane region"/>
    <property type="match status" value="1"/>
</dbReference>
<feature type="domain" description="Mechanosensitive ion channel MscS" evidence="8">
    <location>
        <begin position="203"/>
        <end position="268"/>
    </location>
</feature>
<dbReference type="EMBL" id="FZOS01000014">
    <property type="protein sequence ID" value="SNS75143.1"/>
    <property type="molecule type" value="Genomic_DNA"/>
</dbReference>
<keyword evidence="12" id="KW-1185">Reference proteome</keyword>
<proteinExistence type="inferred from homology"/>
<keyword evidence="3" id="KW-1003">Cell membrane</keyword>
<dbReference type="GO" id="GO:0005886">
    <property type="term" value="C:plasma membrane"/>
    <property type="evidence" value="ECO:0007669"/>
    <property type="project" value="UniProtKB-SubCell"/>
</dbReference>
<dbReference type="PANTHER" id="PTHR30566">
    <property type="entry name" value="YNAI-RELATED MECHANOSENSITIVE ION CHANNEL"/>
    <property type="match status" value="1"/>
</dbReference>
<dbReference type="GO" id="GO:0008381">
    <property type="term" value="F:mechanosensitive monoatomic ion channel activity"/>
    <property type="evidence" value="ECO:0007669"/>
    <property type="project" value="UniProtKB-ARBA"/>
</dbReference>
<evidence type="ECO:0000256" key="1">
    <source>
        <dbReference type="ARBA" id="ARBA00004651"/>
    </source>
</evidence>
<reference evidence="12" key="1">
    <citation type="submission" date="2017-06" db="EMBL/GenBank/DDBJ databases">
        <authorList>
            <person name="Varghese N."/>
            <person name="Submissions S."/>
        </authorList>
    </citation>
    <scope>NUCLEOTIDE SEQUENCE [LARGE SCALE GENOMIC DNA]</scope>
    <source>
        <strain evidence="12">LNB2</strain>
    </source>
</reference>
<dbReference type="SUPFAM" id="SSF50182">
    <property type="entry name" value="Sm-like ribonucleoproteins"/>
    <property type="match status" value="1"/>
</dbReference>
<evidence type="ECO:0000313" key="12">
    <source>
        <dbReference type="Proteomes" id="UP000198281"/>
    </source>
</evidence>
<feature type="transmembrane region" description="Helical" evidence="7">
    <location>
        <begin position="40"/>
        <end position="60"/>
    </location>
</feature>
<dbReference type="InterPro" id="IPR006685">
    <property type="entry name" value="MscS_channel_2nd"/>
</dbReference>
<dbReference type="InterPro" id="IPR049142">
    <property type="entry name" value="MS_channel_1st"/>
</dbReference>
<dbReference type="Gene3D" id="1.10.287.1260">
    <property type="match status" value="1"/>
</dbReference>
<evidence type="ECO:0000256" key="3">
    <source>
        <dbReference type="ARBA" id="ARBA00022475"/>
    </source>
</evidence>
<feature type="transmembrane region" description="Helical" evidence="7">
    <location>
        <begin position="81"/>
        <end position="102"/>
    </location>
</feature>
<dbReference type="AlphaFoldDB" id="A0A239H2X6"/>
<evidence type="ECO:0000256" key="6">
    <source>
        <dbReference type="ARBA" id="ARBA00023136"/>
    </source>
</evidence>
<dbReference type="Pfam" id="PF00924">
    <property type="entry name" value="MS_channel_2nd"/>
    <property type="match status" value="1"/>
</dbReference>
<dbReference type="Pfam" id="PF21082">
    <property type="entry name" value="MS_channel_3rd"/>
    <property type="match status" value="1"/>
</dbReference>
<name>A0A239H2X6_9SPHN</name>
<dbReference type="Gene3D" id="3.30.70.100">
    <property type="match status" value="1"/>
</dbReference>
<organism evidence="11 12">
    <name type="scientific">Edaphosphingomonas laterariae</name>
    <dbReference type="NCBI Taxonomy" id="861865"/>
    <lineage>
        <taxon>Bacteria</taxon>
        <taxon>Pseudomonadati</taxon>
        <taxon>Pseudomonadota</taxon>
        <taxon>Alphaproteobacteria</taxon>
        <taxon>Sphingomonadales</taxon>
        <taxon>Rhizorhabdaceae</taxon>
        <taxon>Edaphosphingomonas</taxon>
    </lineage>
</organism>